<feature type="transmembrane region" description="Helical" evidence="1">
    <location>
        <begin position="42"/>
        <end position="66"/>
    </location>
</feature>
<keyword evidence="1" id="KW-0812">Transmembrane</keyword>
<evidence type="ECO:0000313" key="2">
    <source>
        <dbReference type="EMBL" id="MDI2591053.1"/>
    </source>
</evidence>
<evidence type="ECO:0000313" key="3">
    <source>
        <dbReference type="Proteomes" id="UP001159100"/>
    </source>
</evidence>
<protein>
    <submittedName>
        <fullName evidence="2">Uncharacterized protein</fullName>
    </submittedName>
</protein>
<name>A0ABT6QJJ1_9PSED</name>
<organism evidence="2 3">
    <name type="scientific">Pseudomonas fungipugnans</name>
    <dbReference type="NCBI Taxonomy" id="3024217"/>
    <lineage>
        <taxon>Bacteria</taxon>
        <taxon>Pseudomonadati</taxon>
        <taxon>Pseudomonadota</taxon>
        <taxon>Gammaproteobacteria</taxon>
        <taxon>Pseudomonadales</taxon>
        <taxon>Pseudomonadaceae</taxon>
        <taxon>Pseudomonas</taxon>
    </lineage>
</organism>
<evidence type="ECO:0000256" key="1">
    <source>
        <dbReference type="SAM" id="Phobius"/>
    </source>
</evidence>
<dbReference type="RefSeq" id="WP_282315358.1">
    <property type="nucleotide sequence ID" value="NZ_JARBWL010000001.1"/>
</dbReference>
<reference evidence="2 3" key="1">
    <citation type="submission" date="2023-02" db="EMBL/GenBank/DDBJ databases">
        <title>Pseudomonas chrutzelriedensis sp. nov., a potently antifungal strain isolated from moss.</title>
        <authorList>
            <person name="Schnyder A."/>
            <person name="Kalawong R."/>
            <person name="Eberl L."/>
            <person name="Agnoli K."/>
        </authorList>
    </citation>
    <scope>NUCLEOTIDE SEQUENCE [LARGE SCALE GENOMIC DNA]</scope>
    <source>
        <strain evidence="2 3">681</strain>
    </source>
</reference>
<comment type="caution">
    <text evidence="2">The sequence shown here is derived from an EMBL/GenBank/DDBJ whole genome shotgun (WGS) entry which is preliminary data.</text>
</comment>
<keyword evidence="1" id="KW-0472">Membrane</keyword>
<sequence length="78" mass="8486">MKQEVIRIAKKLIVITAVLAAFTAYGANTHFGLETWAGDIGLFVGLWVNALPSTAVIVLVVASAAYSIKWLRNRRSNV</sequence>
<keyword evidence="1" id="KW-1133">Transmembrane helix</keyword>
<dbReference type="Proteomes" id="UP001159100">
    <property type="component" value="Unassembled WGS sequence"/>
</dbReference>
<keyword evidence="3" id="KW-1185">Reference proteome</keyword>
<proteinExistence type="predicted"/>
<accession>A0ABT6QJJ1</accession>
<gene>
    <name evidence="2" type="ORF">POF45_06350</name>
</gene>
<dbReference type="EMBL" id="JARBWL010000001">
    <property type="protein sequence ID" value="MDI2591053.1"/>
    <property type="molecule type" value="Genomic_DNA"/>
</dbReference>